<dbReference type="SMART" id="SM00054">
    <property type="entry name" value="EFh"/>
    <property type="match status" value="4"/>
</dbReference>
<accession>A0A835IH63</accession>
<sequence length="284" mass="33232">MHRRIGNVHAPFDPLVTKLIEKGAHVKNSDSKPLPLTNSAYLNPFNGNFEDPEEYFSDEGQFNIKGRLQILFPVLDRSPEDGSISLKELEGWNLQQATDQLIYRTRKEMNEHDKDNDGAITFAEYLPRFSDEDIGWWKDKFVNADIDDNGYLNFTEFMEGMDHDQDGKLNFNEFRAQAYDNYKNTLEFESGGDDVPSAEEKFDELDLNKDRLLTEEELRPIIHYLHPGELTYATHYTRFLIHEADDDKDGELTLNEMMDHHHIFYNTVIMDYDIGDDDDFHDEF</sequence>
<keyword evidence="1" id="KW-0479">Metal-binding</keyword>
<dbReference type="InterPro" id="IPR018247">
    <property type="entry name" value="EF_Hand_1_Ca_BS"/>
</dbReference>
<dbReference type="InterPro" id="IPR002048">
    <property type="entry name" value="EF_hand_dom"/>
</dbReference>
<feature type="domain" description="EF-hand" evidence="4">
    <location>
        <begin position="132"/>
        <end position="167"/>
    </location>
</feature>
<dbReference type="AlphaFoldDB" id="A0A835IH63"/>
<reference evidence="5 6" key="1">
    <citation type="submission" date="2020-10" db="EMBL/GenBank/DDBJ databases">
        <title>The Coptis chinensis genome and diversification of protoberbering-type alkaloids.</title>
        <authorList>
            <person name="Wang B."/>
            <person name="Shu S."/>
            <person name="Song C."/>
            <person name="Liu Y."/>
        </authorList>
    </citation>
    <scope>NUCLEOTIDE SEQUENCE [LARGE SCALE GENOMIC DNA]</scope>
    <source>
        <strain evidence="5">HL-2020</strain>
        <tissue evidence="5">Leaf</tissue>
    </source>
</reference>
<proteinExistence type="predicted"/>
<organism evidence="5 6">
    <name type="scientific">Coptis chinensis</name>
    <dbReference type="NCBI Taxonomy" id="261450"/>
    <lineage>
        <taxon>Eukaryota</taxon>
        <taxon>Viridiplantae</taxon>
        <taxon>Streptophyta</taxon>
        <taxon>Embryophyta</taxon>
        <taxon>Tracheophyta</taxon>
        <taxon>Spermatophyta</taxon>
        <taxon>Magnoliopsida</taxon>
        <taxon>Ranunculales</taxon>
        <taxon>Ranunculaceae</taxon>
        <taxon>Coptidoideae</taxon>
        <taxon>Coptis</taxon>
    </lineage>
</organism>
<feature type="domain" description="EF-hand" evidence="4">
    <location>
        <begin position="232"/>
        <end position="267"/>
    </location>
</feature>
<evidence type="ECO:0000256" key="2">
    <source>
        <dbReference type="ARBA" id="ARBA00022737"/>
    </source>
</evidence>
<name>A0A835IH63_9MAGN</name>
<keyword evidence="6" id="KW-1185">Reference proteome</keyword>
<feature type="domain" description="EF-hand" evidence="4">
    <location>
        <begin position="193"/>
        <end position="228"/>
    </location>
</feature>
<dbReference type="GO" id="GO:0005509">
    <property type="term" value="F:calcium ion binding"/>
    <property type="evidence" value="ECO:0007669"/>
    <property type="project" value="InterPro"/>
</dbReference>
<dbReference type="PANTHER" id="PTHR10827">
    <property type="entry name" value="RETICULOCALBIN"/>
    <property type="match status" value="1"/>
</dbReference>
<dbReference type="OrthoDB" id="293868at2759"/>
<dbReference type="Gene3D" id="1.10.238.10">
    <property type="entry name" value="EF-hand"/>
    <property type="match status" value="2"/>
</dbReference>
<keyword evidence="2" id="KW-0677">Repeat</keyword>
<comment type="caution">
    <text evidence="5">The sequence shown here is derived from an EMBL/GenBank/DDBJ whole genome shotgun (WGS) entry which is preliminary data.</text>
</comment>
<dbReference type="Proteomes" id="UP000631114">
    <property type="component" value="Unassembled WGS sequence"/>
</dbReference>
<dbReference type="Pfam" id="PF13499">
    <property type="entry name" value="EF-hand_7"/>
    <property type="match status" value="1"/>
</dbReference>
<evidence type="ECO:0000259" key="4">
    <source>
        <dbReference type="PROSITE" id="PS50222"/>
    </source>
</evidence>
<dbReference type="GO" id="GO:0005783">
    <property type="term" value="C:endoplasmic reticulum"/>
    <property type="evidence" value="ECO:0007669"/>
    <property type="project" value="TreeGrafter"/>
</dbReference>
<evidence type="ECO:0000256" key="3">
    <source>
        <dbReference type="ARBA" id="ARBA00022837"/>
    </source>
</evidence>
<evidence type="ECO:0000313" key="6">
    <source>
        <dbReference type="Proteomes" id="UP000631114"/>
    </source>
</evidence>
<dbReference type="PROSITE" id="PS50222">
    <property type="entry name" value="EF_HAND_2"/>
    <property type="match status" value="3"/>
</dbReference>
<keyword evidence="3" id="KW-0106">Calcium</keyword>
<evidence type="ECO:0000313" key="5">
    <source>
        <dbReference type="EMBL" id="KAF9616427.1"/>
    </source>
</evidence>
<evidence type="ECO:0000256" key="1">
    <source>
        <dbReference type="ARBA" id="ARBA00022723"/>
    </source>
</evidence>
<dbReference type="PROSITE" id="PS00018">
    <property type="entry name" value="EF_HAND_1"/>
    <property type="match status" value="3"/>
</dbReference>
<dbReference type="EMBL" id="JADFTS010000003">
    <property type="protein sequence ID" value="KAF9616427.1"/>
    <property type="molecule type" value="Genomic_DNA"/>
</dbReference>
<dbReference type="InterPro" id="IPR011992">
    <property type="entry name" value="EF-hand-dom_pair"/>
</dbReference>
<gene>
    <name evidence="5" type="ORF">IFM89_029681</name>
</gene>
<dbReference type="PANTHER" id="PTHR10827:SF98">
    <property type="entry name" value="45 KDA CALCIUM-BINDING PROTEIN"/>
    <property type="match status" value="1"/>
</dbReference>
<dbReference type="SUPFAM" id="SSF47473">
    <property type="entry name" value="EF-hand"/>
    <property type="match status" value="2"/>
</dbReference>
<protein>
    <recommendedName>
        <fullName evidence="4">EF-hand domain-containing protein</fullName>
    </recommendedName>
</protein>